<dbReference type="PANTHER" id="PTHR33295">
    <property type="entry name" value="ATPASE"/>
    <property type="match status" value="1"/>
</dbReference>
<dbReference type="InterPro" id="IPR027417">
    <property type="entry name" value="P-loop_NTPase"/>
</dbReference>
<protein>
    <submittedName>
        <fullName evidence="2">AAA family ATPase</fullName>
    </submittedName>
</protein>
<dbReference type="InterPro" id="IPR041682">
    <property type="entry name" value="AAA_14"/>
</dbReference>
<dbReference type="EMBL" id="CP157940">
    <property type="protein sequence ID" value="XBS53291.1"/>
    <property type="molecule type" value="Genomic_DNA"/>
</dbReference>
<dbReference type="SUPFAM" id="SSF52540">
    <property type="entry name" value="P-loop containing nucleoside triphosphate hydrolases"/>
    <property type="match status" value="1"/>
</dbReference>
<name>A0AAU7PLM1_9FIRM</name>
<evidence type="ECO:0000259" key="1">
    <source>
        <dbReference type="Pfam" id="PF13173"/>
    </source>
</evidence>
<gene>
    <name evidence="2" type="ORF">ABFV83_15890</name>
</gene>
<dbReference type="AlphaFoldDB" id="A0AAU7PLM1"/>
<dbReference type="Gene3D" id="3.40.50.300">
    <property type="entry name" value="P-loop containing nucleotide triphosphate hydrolases"/>
    <property type="match status" value="1"/>
</dbReference>
<sequence length="460" mass="52703">MTLVELKRNIYNDLLRWKQRDSGKVLELKGARQTGKTFILDKFAKENYKIYIYINMAQLSGEQFLACMEQASAWKPGEPRIEKALHEAFRLFDSQFEDNKDTIIAIDEIQESAKVYSRIREFSREFLCHFIVAGSYLGKTLEKGYFLSAGDTENLMLNTLSFEEFVAAFGKRELYNGVDLLGSSNPLQYDELKEYYKIYCEIGGYPDVINCYMETQDMQECKKVLTQIIGTFIEESTRVLGGIQEMILLEQIFPAIAQLSVREKKEYGDLITELSRIIYNGESNRTTRKSISAVIDWLYCSDIIGYCGKANGCDPVNVSLHNHFYFMDVGVCRYFMDVVGIDLPALRGMVSKCFVYIELLKRIRGFEITGIAPMSGTYKEGEIDFLIKRWENDNSYGVEVKDGKSETETAQQILEDEKVEAVYLLKGDTYGGIAGRKITVPIYLVGRVRFGYERGNEEQS</sequence>
<dbReference type="RefSeq" id="WP_349945205.1">
    <property type="nucleotide sequence ID" value="NZ_CP157940.1"/>
</dbReference>
<organism evidence="2">
    <name type="scientific">Lacrimispora sp. BS-2</name>
    <dbReference type="NCBI Taxonomy" id="3151850"/>
    <lineage>
        <taxon>Bacteria</taxon>
        <taxon>Bacillati</taxon>
        <taxon>Bacillota</taxon>
        <taxon>Clostridia</taxon>
        <taxon>Lachnospirales</taxon>
        <taxon>Lachnospiraceae</taxon>
        <taxon>Lacrimispora</taxon>
    </lineage>
</organism>
<dbReference type="Pfam" id="PF13173">
    <property type="entry name" value="AAA_14"/>
    <property type="match status" value="1"/>
</dbReference>
<proteinExistence type="predicted"/>
<accession>A0AAU7PLM1</accession>
<evidence type="ECO:0000313" key="2">
    <source>
        <dbReference type="EMBL" id="XBS53291.1"/>
    </source>
</evidence>
<dbReference type="PANTHER" id="PTHR33295:SF7">
    <property type="entry name" value="ATPASE"/>
    <property type="match status" value="1"/>
</dbReference>
<reference evidence="2" key="1">
    <citation type="submission" date="2024-06" db="EMBL/GenBank/DDBJ databases">
        <title>Lacrimispora cavernae sp. nov., a novel anaerobe isolated from bat guano pile inside a cave.</title>
        <authorList>
            <person name="Miller S.L."/>
            <person name="Lu N."/>
            <person name="King J."/>
            <person name="Sankaranarayanan K."/>
            <person name="Lawson P.A."/>
        </authorList>
    </citation>
    <scope>NUCLEOTIDE SEQUENCE</scope>
    <source>
        <strain evidence="2">BS-2</strain>
    </source>
</reference>
<feature type="domain" description="AAA" evidence="1">
    <location>
        <begin position="24"/>
        <end position="165"/>
    </location>
</feature>